<evidence type="ECO:0000256" key="4">
    <source>
        <dbReference type="ARBA" id="ARBA00022692"/>
    </source>
</evidence>
<dbReference type="GO" id="GO:0005886">
    <property type="term" value="C:plasma membrane"/>
    <property type="evidence" value="ECO:0007669"/>
    <property type="project" value="UniProtKB-SubCell"/>
</dbReference>
<evidence type="ECO:0000256" key="7">
    <source>
        <dbReference type="RuleBase" id="RU363032"/>
    </source>
</evidence>
<keyword evidence="3" id="KW-1003">Cell membrane</keyword>
<evidence type="ECO:0000259" key="9">
    <source>
        <dbReference type="PROSITE" id="PS50928"/>
    </source>
</evidence>
<evidence type="ECO:0000313" key="10">
    <source>
        <dbReference type="EMBL" id="PPB49942.1"/>
    </source>
</evidence>
<evidence type="ECO:0000256" key="3">
    <source>
        <dbReference type="ARBA" id="ARBA00022475"/>
    </source>
</evidence>
<dbReference type="OrthoDB" id="9812701at2"/>
<comment type="subcellular location">
    <subcellularLocation>
        <location evidence="1 7">Cell membrane</location>
        <topology evidence="1 7">Multi-pass membrane protein</topology>
    </subcellularLocation>
</comment>
<comment type="similarity">
    <text evidence="7">Belongs to the binding-protein-dependent transport system permease family.</text>
</comment>
<dbReference type="InterPro" id="IPR035906">
    <property type="entry name" value="MetI-like_sf"/>
</dbReference>
<dbReference type="Gene3D" id="1.10.3720.10">
    <property type="entry name" value="MetI-like"/>
    <property type="match status" value="1"/>
</dbReference>
<keyword evidence="5 7" id="KW-1133">Transmembrane helix</keyword>
<feature type="region of interest" description="Disordered" evidence="8">
    <location>
        <begin position="1"/>
        <end position="36"/>
    </location>
</feature>
<keyword evidence="11" id="KW-1185">Reference proteome</keyword>
<proteinExistence type="inferred from homology"/>
<accession>A0A2S5IZC7</accession>
<feature type="transmembrane region" description="Helical" evidence="7">
    <location>
        <begin position="144"/>
        <end position="164"/>
    </location>
</feature>
<feature type="transmembrane region" description="Helical" evidence="7">
    <location>
        <begin position="272"/>
        <end position="294"/>
    </location>
</feature>
<feature type="domain" description="ABC transmembrane type-1" evidence="9">
    <location>
        <begin position="105"/>
        <end position="294"/>
    </location>
</feature>
<name>A0A2S5IZC7_9MICC</name>
<feature type="compositionally biased region" description="Polar residues" evidence="8">
    <location>
        <begin position="1"/>
        <end position="10"/>
    </location>
</feature>
<dbReference type="InterPro" id="IPR050366">
    <property type="entry name" value="BP-dependent_transpt_permease"/>
</dbReference>
<evidence type="ECO:0000256" key="2">
    <source>
        <dbReference type="ARBA" id="ARBA00022448"/>
    </source>
</evidence>
<feature type="transmembrane region" description="Helical" evidence="7">
    <location>
        <begin position="226"/>
        <end position="252"/>
    </location>
</feature>
<dbReference type="PROSITE" id="PS50928">
    <property type="entry name" value="ABC_TM1"/>
    <property type="match status" value="1"/>
</dbReference>
<dbReference type="Proteomes" id="UP000239297">
    <property type="component" value="Unassembled WGS sequence"/>
</dbReference>
<gene>
    <name evidence="10" type="ORF">C4K88_04440</name>
</gene>
<evidence type="ECO:0000256" key="1">
    <source>
        <dbReference type="ARBA" id="ARBA00004651"/>
    </source>
</evidence>
<sequence length="306" mass="31470">MSLASRTSDTVVPPAAPPAGHRAPPADPAGPAPVRHRRSRIRPGLLLASVFLLWLAAAVLVPDLLAPADPYAVDPGRSFEAPGASAWFGTDDSGADAYTRIVHGAATSLYIGVGATAIGVVGGTAVGLLAGLNGRFVEASVMRFLDVTLAIPEILLALVVIGIIGGGTENAILAIGAGSIAYYARITRAQTHLVRRSGFVEAARTLGLPAWRILLTHTVPNVMKPVLVLATIGIGSAIGAGASLSFLGLGTPPPAPEWGAMLSAGRNFISNAPWLITFPAAFLVATVLSITVIGRELRRRAEGRLP</sequence>
<dbReference type="InterPro" id="IPR000515">
    <property type="entry name" value="MetI-like"/>
</dbReference>
<dbReference type="EMBL" id="PRKW01000002">
    <property type="protein sequence ID" value="PPB49942.1"/>
    <property type="molecule type" value="Genomic_DNA"/>
</dbReference>
<dbReference type="CDD" id="cd06261">
    <property type="entry name" value="TM_PBP2"/>
    <property type="match status" value="1"/>
</dbReference>
<organism evidence="10 11">
    <name type="scientific">Arthrobacter pityocampae</name>
    <dbReference type="NCBI Taxonomy" id="547334"/>
    <lineage>
        <taxon>Bacteria</taxon>
        <taxon>Bacillati</taxon>
        <taxon>Actinomycetota</taxon>
        <taxon>Actinomycetes</taxon>
        <taxon>Micrococcales</taxon>
        <taxon>Micrococcaceae</taxon>
        <taxon>Arthrobacter</taxon>
    </lineage>
</organism>
<feature type="transmembrane region" description="Helical" evidence="7">
    <location>
        <begin position="45"/>
        <end position="65"/>
    </location>
</feature>
<dbReference type="PANTHER" id="PTHR43386">
    <property type="entry name" value="OLIGOPEPTIDE TRANSPORT SYSTEM PERMEASE PROTEIN APPC"/>
    <property type="match status" value="1"/>
</dbReference>
<dbReference type="SUPFAM" id="SSF161098">
    <property type="entry name" value="MetI-like"/>
    <property type="match status" value="1"/>
</dbReference>
<dbReference type="RefSeq" id="WP_104120437.1">
    <property type="nucleotide sequence ID" value="NZ_PRKW01000002.1"/>
</dbReference>
<evidence type="ECO:0000313" key="11">
    <source>
        <dbReference type="Proteomes" id="UP000239297"/>
    </source>
</evidence>
<dbReference type="AlphaFoldDB" id="A0A2S5IZC7"/>
<feature type="transmembrane region" description="Helical" evidence="7">
    <location>
        <begin position="170"/>
        <end position="186"/>
    </location>
</feature>
<protein>
    <submittedName>
        <fullName evidence="10">Peptide ABC transporter permease</fullName>
    </submittedName>
</protein>
<keyword evidence="6 7" id="KW-0472">Membrane</keyword>
<dbReference type="PANTHER" id="PTHR43386:SF25">
    <property type="entry name" value="PEPTIDE ABC TRANSPORTER PERMEASE PROTEIN"/>
    <property type="match status" value="1"/>
</dbReference>
<feature type="transmembrane region" description="Helical" evidence="7">
    <location>
        <begin position="109"/>
        <end position="132"/>
    </location>
</feature>
<comment type="caution">
    <text evidence="10">The sequence shown here is derived from an EMBL/GenBank/DDBJ whole genome shotgun (WGS) entry which is preliminary data.</text>
</comment>
<keyword evidence="2 7" id="KW-0813">Transport</keyword>
<evidence type="ECO:0000256" key="5">
    <source>
        <dbReference type="ARBA" id="ARBA00022989"/>
    </source>
</evidence>
<reference evidence="10 11" key="1">
    <citation type="journal article" date="2014" name="Int. J. Syst. Evol. Microbiol.">
        <title>Arthrobacter pityocampae sp. nov., isolated from Thaumetopoea pityocampa (Lep., Thaumetopoeidae).</title>
        <authorList>
            <person name="Ince I.A."/>
            <person name="Demirbag Z."/>
            <person name="Kati H."/>
        </authorList>
    </citation>
    <scope>NUCLEOTIDE SEQUENCE [LARGE SCALE GENOMIC DNA]</scope>
    <source>
        <strain evidence="10 11">Tp2</strain>
    </source>
</reference>
<keyword evidence="4 7" id="KW-0812">Transmembrane</keyword>
<evidence type="ECO:0000256" key="8">
    <source>
        <dbReference type="SAM" id="MobiDB-lite"/>
    </source>
</evidence>
<dbReference type="Pfam" id="PF00528">
    <property type="entry name" value="BPD_transp_1"/>
    <property type="match status" value="1"/>
</dbReference>
<dbReference type="GO" id="GO:0055085">
    <property type="term" value="P:transmembrane transport"/>
    <property type="evidence" value="ECO:0007669"/>
    <property type="project" value="InterPro"/>
</dbReference>
<evidence type="ECO:0000256" key="6">
    <source>
        <dbReference type="ARBA" id="ARBA00023136"/>
    </source>
</evidence>